<protein>
    <submittedName>
        <fullName evidence="5">DUF1549 domain-containing protein</fullName>
    </submittedName>
</protein>
<gene>
    <name evidence="5" type="ORF">ENQ76_16555</name>
</gene>
<feature type="region of interest" description="Disordered" evidence="2">
    <location>
        <begin position="517"/>
        <end position="536"/>
    </location>
</feature>
<dbReference type="Pfam" id="PF07587">
    <property type="entry name" value="PSD1"/>
    <property type="match status" value="1"/>
</dbReference>
<feature type="domain" description="BIG2" evidence="4">
    <location>
        <begin position="144"/>
        <end position="226"/>
    </location>
</feature>
<dbReference type="SMART" id="SM00635">
    <property type="entry name" value="BID_2"/>
    <property type="match status" value="1"/>
</dbReference>
<evidence type="ECO:0000313" key="5">
    <source>
        <dbReference type="EMBL" id="HEN17071.1"/>
    </source>
</evidence>
<sequence>MLNAALMSIGLLLPSAAPAEALRIDQRFADEKVAETPDFREHVVPLMGKLGCNGRACHGSFQGQGGFRLSLFGYDFKADHENLLAGDEPRTNLKSPAESLILQKPTQKIPHEGGTRLTEGTWQYRVMLNWITAGAKPMAADAPDFVRLDVTPKEMVAKKKGDTWQLKAVAVWSDGRSEDVTPLCRFSSNDDQVATITESGLVTAMGPGDTHVVAFYDNGVVPVPVLHPVSDKIGPKYPETPTPTVVDQLVVQKLQKLGLVQSDTCTDAEFLRRVSLDIAGTLPTAAEVQAFLDDPSPDKRAKKIDQLLDSPAYAAWWATKFADWTGNNARYLQNTGLGRGNEGAVEWYRWLEQRIAKNLPYDDLVEGIVLAKTRLDGESYIEMCERISGYYHKDAQQSYADQPSLSYYWARRNFTQVDDRALGFAYTFLGIRIQCAQCHKHPFDQWTKDDFDRFKGFFARVRYGQDPQSRDDEKALLEKLGIDLKGKNGNQRAAALREVLAENKVIPLQELYIQPAQANNNNRRKDNDKAKRQQVVSGRTAKVLGGEEVSIDEMDDPRTAVMDWMRAEDNPYFAKAFVNRVWASYFHRGIVEPADDLSLANPPCNAELLDHLADGFRASGFDMKWVHREIANSRTYQLSWRPNETNTHDERNFSRAVPRRIPAEVAYDAVRTATASNDEAAKFLAEVQGRSIADPIVTTQGNRGNYALNVFGRSIRESNCDCDRSMEPSLLQTVFLQNDQELLDMIDRRGGWVDQMVKGSASAGSDEEADLKQAERMIDRLKDALEKAKASENEKRIEQVESQLAAAKKRAAELRQVDEQPAPMSDERVTEVVRQAYLRTVNRPPTEAEQARAKAYFQESGDLKVGARDLLWALLNTKEFVVNH</sequence>
<accession>A0A7C2NZF6</accession>
<dbReference type="Pfam" id="PF02368">
    <property type="entry name" value="Big_2"/>
    <property type="match status" value="1"/>
</dbReference>
<evidence type="ECO:0000259" key="4">
    <source>
        <dbReference type="SMART" id="SM00635"/>
    </source>
</evidence>
<dbReference type="Gene3D" id="2.60.40.1080">
    <property type="match status" value="1"/>
</dbReference>
<dbReference type="SUPFAM" id="SSF49373">
    <property type="entry name" value="Invasin/intimin cell-adhesion fragments"/>
    <property type="match status" value="1"/>
</dbReference>
<evidence type="ECO:0000256" key="1">
    <source>
        <dbReference type="SAM" id="Coils"/>
    </source>
</evidence>
<dbReference type="InterPro" id="IPR011444">
    <property type="entry name" value="DUF1549"/>
</dbReference>
<evidence type="ECO:0000256" key="2">
    <source>
        <dbReference type="SAM" id="MobiDB-lite"/>
    </source>
</evidence>
<keyword evidence="1" id="KW-0175">Coiled coil</keyword>
<dbReference type="AlphaFoldDB" id="A0A7C2NZF6"/>
<reference evidence="5" key="1">
    <citation type="journal article" date="2020" name="mSystems">
        <title>Genome- and Community-Level Interaction Insights into Carbon Utilization and Element Cycling Functions of Hydrothermarchaeota in Hydrothermal Sediment.</title>
        <authorList>
            <person name="Zhou Z."/>
            <person name="Liu Y."/>
            <person name="Xu W."/>
            <person name="Pan J."/>
            <person name="Luo Z.H."/>
            <person name="Li M."/>
        </authorList>
    </citation>
    <scope>NUCLEOTIDE SEQUENCE [LARGE SCALE GENOMIC DNA]</scope>
    <source>
        <strain evidence="5">SpSt-339</strain>
    </source>
</reference>
<feature type="chain" id="PRO_5027723731" evidence="3">
    <location>
        <begin position="20"/>
        <end position="884"/>
    </location>
</feature>
<organism evidence="5">
    <name type="scientific">Schlesneria paludicola</name>
    <dbReference type="NCBI Taxonomy" id="360056"/>
    <lineage>
        <taxon>Bacteria</taxon>
        <taxon>Pseudomonadati</taxon>
        <taxon>Planctomycetota</taxon>
        <taxon>Planctomycetia</taxon>
        <taxon>Planctomycetales</taxon>
        <taxon>Planctomycetaceae</taxon>
        <taxon>Schlesneria</taxon>
    </lineage>
</organism>
<feature type="coiled-coil region" evidence="1">
    <location>
        <begin position="764"/>
        <end position="817"/>
    </location>
</feature>
<name>A0A7C2NZF6_9PLAN</name>
<dbReference type="InterPro" id="IPR022655">
    <property type="entry name" value="DUF1553"/>
</dbReference>
<comment type="caution">
    <text evidence="5">The sequence shown here is derived from an EMBL/GenBank/DDBJ whole genome shotgun (WGS) entry which is preliminary data.</text>
</comment>
<keyword evidence="3" id="KW-0732">Signal</keyword>
<dbReference type="Pfam" id="PF07583">
    <property type="entry name" value="PSCyt2"/>
    <property type="match status" value="1"/>
</dbReference>
<dbReference type="InterPro" id="IPR003343">
    <property type="entry name" value="Big_2"/>
</dbReference>
<dbReference type="InterPro" id="IPR008964">
    <property type="entry name" value="Invasin/intimin_cell_adhesion"/>
</dbReference>
<proteinExistence type="predicted"/>
<feature type="signal peptide" evidence="3">
    <location>
        <begin position="1"/>
        <end position="19"/>
    </location>
</feature>
<dbReference type="PANTHER" id="PTHR35889">
    <property type="entry name" value="CYCLOINULO-OLIGOSACCHARIDE FRUCTANOTRANSFERASE-RELATED"/>
    <property type="match status" value="1"/>
</dbReference>
<dbReference type="PANTHER" id="PTHR35889:SF3">
    <property type="entry name" value="F-BOX DOMAIN-CONTAINING PROTEIN"/>
    <property type="match status" value="1"/>
</dbReference>
<dbReference type="EMBL" id="DSOK01000454">
    <property type="protein sequence ID" value="HEN17071.1"/>
    <property type="molecule type" value="Genomic_DNA"/>
</dbReference>
<evidence type="ECO:0000256" key="3">
    <source>
        <dbReference type="SAM" id="SignalP"/>
    </source>
</evidence>